<dbReference type="EMBL" id="BSUJ01000001">
    <property type="protein sequence ID" value="GMA21733.1"/>
    <property type="molecule type" value="Genomic_DNA"/>
</dbReference>
<proteinExistence type="predicted"/>
<keyword evidence="2" id="KW-0472">Membrane</keyword>
<accession>A0ABQ6HT96</accession>
<dbReference type="RefSeq" id="WP_284283325.1">
    <property type="nucleotide sequence ID" value="NZ_BSUJ01000001.1"/>
</dbReference>
<dbReference type="Pfam" id="PF15420">
    <property type="entry name" value="Abhydrolase_9_N"/>
    <property type="match status" value="1"/>
</dbReference>
<evidence type="ECO:0000256" key="1">
    <source>
        <dbReference type="SAM" id="MobiDB-lite"/>
    </source>
</evidence>
<feature type="domain" description="Alpha/beta-hydrolase N-terminal" evidence="4">
    <location>
        <begin position="32"/>
        <end position="244"/>
    </location>
</feature>
<feature type="region of interest" description="Disordered" evidence="1">
    <location>
        <begin position="203"/>
        <end position="225"/>
    </location>
</feature>
<evidence type="ECO:0000259" key="3">
    <source>
        <dbReference type="Pfam" id="PF10081"/>
    </source>
</evidence>
<keyword evidence="7" id="KW-1185">Reference proteome</keyword>
<sequence>MLDRVLTWRDRLGGLSRTGLFVASLWLIAANTPSLLPRPWWLQGLIAAICAICGYVVGLTLGGIGNLVRRWLGLRVTVDHSRARLLQGLLIAAIVLLALAFPFMTIDWQRWISTYVGQEPPGLGYPLGSSAVAVVVFAAWITLWRLVADLADWILAKVSSRIVRETVARLVASVLTVLVVVLVISYAVRPAVLAAVDRSADRVNRTTPSGRDAPTSPLRSGGPGSPYSWKSLGQDGATFVASGPDAQAITAATGRPAQEPIRVFVGVGDPIATTVTKVMGELERTKAFERKAIMVDTATSTGYLNRWGAASFEYLLDGDTAIASMAYSDLPSAFGLLTAREDPPKAARALLDAVRARLDTIPAAQRAGLYVSGESLGAYGSDSGFASIADALREVDGAVWSGTPTFATNRAELTAGRDPGSTTIVPVIDRGQHVRFAGNPAELTADEYDRPLGTWAFPRIVYLQHPSDPVSFWSPDLLFSSPKWLNESREGTPMAQMSWTPLVTFWQVTADMLVSNNVPGGFGHRYYGAEMVPTWAAVLDITDRTPAQLDKIIDAVGRK</sequence>
<dbReference type="Proteomes" id="UP001157109">
    <property type="component" value="Unassembled WGS sequence"/>
</dbReference>
<dbReference type="InterPro" id="IPR027787">
    <property type="entry name" value="Alpha/beta-hydrolase_catalytic"/>
</dbReference>
<evidence type="ECO:0000313" key="6">
    <source>
        <dbReference type="EMBL" id="GMA21733.1"/>
    </source>
</evidence>
<reference evidence="7" key="2">
    <citation type="journal article" date="2019" name="Int. J. Syst. Evol. Microbiol.">
        <title>The Global Catalogue of Microorganisms (GCM) 10K type strain sequencing project: providing services to taxonomists for standard genome sequencing and annotation.</title>
        <authorList>
            <consortium name="The Broad Institute Genomics Platform"/>
            <consortium name="The Broad Institute Genome Sequencing Center for Infectious Disease"/>
            <person name="Wu L."/>
            <person name="Ma J."/>
        </authorList>
    </citation>
    <scope>NUCLEOTIDE SEQUENCE [LARGE SCALE GENOMIC DNA]</scope>
    <source>
        <strain evidence="7">NBRC 105830</strain>
    </source>
</reference>
<feature type="transmembrane region" description="Helical" evidence="2">
    <location>
        <begin position="85"/>
        <end position="104"/>
    </location>
</feature>
<keyword evidence="2" id="KW-1133">Transmembrane helix</keyword>
<reference evidence="6" key="1">
    <citation type="journal article" date="2014" name="Int. J. Syst. Evol. Microbiol.">
        <title>Complete genome of a new Firmicutes species belonging to the dominant human colonic microbiota ('Ruminococcus bicirculans') reveals two chromosomes and a selective capacity to utilize plant glucans.</title>
        <authorList>
            <consortium name="NISC Comparative Sequencing Program"/>
            <person name="Wegmann U."/>
            <person name="Louis P."/>
            <person name="Goesmann A."/>
            <person name="Henrissat B."/>
            <person name="Duncan S.H."/>
            <person name="Flint H.J."/>
        </authorList>
    </citation>
    <scope>NUCLEOTIDE SEQUENCE</scope>
    <source>
        <strain evidence="6">NBRC 105830</strain>
    </source>
</reference>
<feature type="transmembrane region" description="Helical" evidence="2">
    <location>
        <begin position="12"/>
        <end position="29"/>
    </location>
</feature>
<feature type="transmembrane region" description="Helical" evidence="2">
    <location>
        <begin position="167"/>
        <end position="188"/>
    </location>
</feature>
<gene>
    <name evidence="5" type="ORF">GCM10025862_00410</name>
    <name evidence="6" type="ORF">GCM10025862_37540</name>
</gene>
<evidence type="ECO:0000259" key="4">
    <source>
        <dbReference type="Pfam" id="PF15420"/>
    </source>
</evidence>
<feature type="transmembrane region" description="Helical" evidence="2">
    <location>
        <begin position="124"/>
        <end position="147"/>
    </location>
</feature>
<evidence type="ECO:0000256" key="2">
    <source>
        <dbReference type="SAM" id="Phobius"/>
    </source>
</evidence>
<comment type="caution">
    <text evidence="6">The sequence shown here is derived from an EMBL/GenBank/DDBJ whole genome shotgun (WGS) entry which is preliminary data.</text>
</comment>
<feature type="transmembrane region" description="Helical" evidence="2">
    <location>
        <begin position="41"/>
        <end position="64"/>
    </location>
</feature>
<evidence type="ECO:0000313" key="5">
    <source>
        <dbReference type="EMBL" id="GMA18020.1"/>
    </source>
</evidence>
<protein>
    <recommendedName>
        <fullName evidence="8">Alpha/beta-hydrolase catalytic domain-containing protein</fullName>
    </recommendedName>
</protein>
<organism evidence="6 7">
    <name type="scientific">Arsenicicoccus piscis</name>
    <dbReference type="NCBI Taxonomy" id="673954"/>
    <lineage>
        <taxon>Bacteria</taxon>
        <taxon>Bacillati</taxon>
        <taxon>Actinomycetota</taxon>
        <taxon>Actinomycetes</taxon>
        <taxon>Micrococcales</taxon>
        <taxon>Intrasporangiaceae</taxon>
        <taxon>Arsenicicoccus</taxon>
    </lineage>
</organism>
<evidence type="ECO:0000313" key="7">
    <source>
        <dbReference type="Proteomes" id="UP001157109"/>
    </source>
</evidence>
<keyword evidence="2" id="KW-0812">Transmembrane</keyword>
<name>A0ABQ6HT96_9MICO</name>
<dbReference type="InterPro" id="IPR027788">
    <property type="entry name" value="Alpha/beta-hydrolase_N_dom"/>
</dbReference>
<reference evidence="6" key="3">
    <citation type="submission" date="2023-02" db="EMBL/GenBank/DDBJ databases">
        <authorList>
            <person name="Sun Q."/>
            <person name="Mori K."/>
        </authorList>
    </citation>
    <scope>NUCLEOTIDE SEQUENCE</scope>
    <source>
        <strain evidence="6">NBRC 105830</strain>
    </source>
</reference>
<dbReference type="EMBL" id="BSUJ01000001">
    <property type="protein sequence ID" value="GMA18020.1"/>
    <property type="molecule type" value="Genomic_DNA"/>
</dbReference>
<feature type="domain" description="Alpha/beta-hydrolase catalytic" evidence="3">
    <location>
        <begin position="261"/>
        <end position="551"/>
    </location>
</feature>
<evidence type="ECO:0008006" key="8">
    <source>
        <dbReference type="Google" id="ProtNLM"/>
    </source>
</evidence>
<dbReference type="Pfam" id="PF10081">
    <property type="entry name" value="Abhydrolase_9"/>
    <property type="match status" value="1"/>
</dbReference>